<feature type="transmembrane region" description="Helical" evidence="1">
    <location>
        <begin position="250"/>
        <end position="273"/>
    </location>
</feature>
<gene>
    <name evidence="3" type="ORF">LWF01_06365</name>
</gene>
<feature type="transmembrane region" description="Helical" evidence="1">
    <location>
        <begin position="135"/>
        <end position="155"/>
    </location>
</feature>
<reference evidence="3 4" key="1">
    <citation type="submission" date="2023-05" db="EMBL/GenBank/DDBJ databases">
        <title>Lithophilousrod everest ZFBP1038 complete genpme.</title>
        <authorList>
            <person name="Tian M."/>
        </authorList>
    </citation>
    <scope>NUCLEOTIDE SEQUENCE [LARGE SCALE GENOMIC DNA]</scope>
    <source>
        <strain evidence="3 4">ZFBP1038</strain>
    </source>
</reference>
<dbReference type="RefSeq" id="WP_349640203.1">
    <property type="nucleotide sequence ID" value="NZ_CP090958.1"/>
</dbReference>
<feature type="transmembrane region" description="Helical" evidence="1">
    <location>
        <begin position="103"/>
        <end position="123"/>
    </location>
</feature>
<keyword evidence="1" id="KW-0812">Transmembrane</keyword>
<feature type="transmembrane region" description="Helical" evidence="1">
    <location>
        <begin position="61"/>
        <end position="91"/>
    </location>
</feature>
<keyword evidence="1" id="KW-1133">Transmembrane helix</keyword>
<keyword evidence="1" id="KW-0472">Membrane</keyword>
<evidence type="ECO:0000313" key="4">
    <source>
        <dbReference type="Proteomes" id="UP001209083"/>
    </source>
</evidence>
<proteinExistence type="predicted"/>
<feature type="transmembrane region" description="Helical" evidence="1">
    <location>
        <begin position="162"/>
        <end position="181"/>
    </location>
</feature>
<dbReference type="PANTHER" id="PTHR40761:SF1">
    <property type="entry name" value="CONSERVED INTEGRAL MEMBRANE ALANINE VALINE AND LEUCINE RICH PROTEIN-RELATED"/>
    <property type="match status" value="1"/>
</dbReference>
<sequence>MTALAVVLALTSAVCLAFGAHFQHGAVQTQERTGSFKFKHLLELAKDRRWLLGLGVLGLGMLLNVVALSIAPVMVVQPMGTFSLIVAVLMGMTLRGLKFKRRVLAAVLVCTVGLGLFVTLSALNAHSPLLTGPEALPVTVLTLTVSAVFGLVALLRKKSGNLFYIIAAGVLFGCVAASVHLVGQQLLNGLDTVSWECFIGIIAAGLLGSWFVQTAYASGPPELVIAGLTVIDPIVAVIIGAIVLQEASKVSPVILTLMIVCGACAVGGVLVLSRYHPDVLESKSETTSIGPSTKSP</sequence>
<organism evidence="3 4">
    <name type="scientific">Saxibacter everestensis</name>
    <dbReference type="NCBI Taxonomy" id="2909229"/>
    <lineage>
        <taxon>Bacteria</taxon>
        <taxon>Bacillati</taxon>
        <taxon>Actinomycetota</taxon>
        <taxon>Actinomycetes</taxon>
        <taxon>Micrococcales</taxon>
        <taxon>Brevibacteriaceae</taxon>
        <taxon>Saxibacter</taxon>
    </lineage>
</organism>
<name>A0ABY8QWI7_9MICO</name>
<evidence type="ECO:0000256" key="2">
    <source>
        <dbReference type="SAM" id="SignalP"/>
    </source>
</evidence>
<feature type="transmembrane region" description="Helical" evidence="1">
    <location>
        <begin position="193"/>
        <end position="212"/>
    </location>
</feature>
<feature type="signal peptide" evidence="2">
    <location>
        <begin position="1"/>
        <end position="17"/>
    </location>
</feature>
<dbReference type="PANTHER" id="PTHR40761">
    <property type="entry name" value="CONSERVED INTEGRAL MEMBRANE ALANINE VALINE AND LEUCINE RICH PROTEIN-RELATED"/>
    <property type="match status" value="1"/>
</dbReference>
<feature type="chain" id="PRO_5045898160" evidence="2">
    <location>
        <begin position="18"/>
        <end position="296"/>
    </location>
</feature>
<protein>
    <submittedName>
        <fullName evidence="3">Multidrug transporter</fullName>
    </submittedName>
</protein>
<accession>A0ABY8QWI7</accession>
<keyword evidence="2" id="KW-0732">Signal</keyword>
<evidence type="ECO:0000256" key="1">
    <source>
        <dbReference type="SAM" id="Phobius"/>
    </source>
</evidence>
<feature type="transmembrane region" description="Helical" evidence="1">
    <location>
        <begin position="224"/>
        <end position="244"/>
    </location>
</feature>
<dbReference type="Proteomes" id="UP001209083">
    <property type="component" value="Chromosome"/>
</dbReference>
<keyword evidence="4" id="KW-1185">Reference proteome</keyword>
<evidence type="ECO:0000313" key="3">
    <source>
        <dbReference type="EMBL" id="WGW13384.1"/>
    </source>
</evidence>
<dbReference type="EMBL" id="CP090958">
    <property type="protein sequence ID" value="WGW13384.1"/>
    <property type="molecule type" value="Genomic_DNA"/>
</dbReference>